<evidence type="ECO:0000313" key="1">
    <source>
        <dbReference type="EMBL" id="MPM16254.1"/>
    </source>
</evidence>
<accession>A0A644XQ83</accession>
<sequence length="146" mass="16926">MGTCEQLLFSTGSWLRSLIRYTKLLWPNRAHSISGLILVFLGYFQDIRRCLREWRFLVTAVMNHTGFDSQDILRGTIVLPLSTAISLGHCRHSCQAKCNMCPSTAYPTKRFQLCRKIKTKSWGQRCEMKFRSRTTLRSYPSAITTR</sequence>
<proteinExistence type="predicted"/>
<dbReference type="AlphaFoldDB" id="A0A644XQ83"/>
<gene>
    <name evidence="1" type="ORF">SDC9_62632</name>
</gene>
<organism evidence="1">
    <name type="scientific">bioreactor metagenome</name>
    <dbReference type="NCBI Taxonomy" id="1076179"/>
    <lineage>
        <taxon>unclassified sequences</taxon>
        <taxon>metagenomes</taxon>
        <taxon>ecological metagenomes</taxon>
    </lineage>
</organism>
<dbReference type="EMBL" id="VSSQ01002577">
    <property type="protein sequence ID" value="MPM16254.1"/>
    <property type="molecule type" value="Genomic_DNA"/>
</dbReference>
<protein>
    <submittedName>
        <fullName evidence="1">Uncharacterized protein</fullName>
    </submittedName>
</protein>
<reference evidence="1" key="1">
    <citation type="submission" date="2019-08" db="EMBL/GenBank/DDBJ databases">
        <authorList>
            <person name="Kucharzyk K."/>
            <person name="Murdoch R.W."/>
            <person name="Higgins S."/>
            <person name="Loffler F."/>
        </authorList>
    </citation>
    <scope>NUCLEOTIDE SEQUENCE</scope>
</reference>
<comment type="caution">
    <text evidence="1">The sequence shown here is derived from an EMBL/GenBank/DDBJ whole genome shotgun (WGS) entry which is preliminary data.</text>
</comment>
<name>A0A644XQ83_9ZZZZ</name>